<protein>
    <submittedName>
        <fullName evidence="4">Uncharacterized protein</fullName>
    </submittedName>
</protein>
<dbReference type="SUPFAM" id="SSF56300">
    <property type="entry name" value="Metallo-dependent phosphatases"/>
    <property type="match status" value="1"/>
</dbReference>
<dbReference type="InterPro" id="IPR041823">
    <property type="entry name" value="YHR202W_N"/>
</dbReference>
<dbReference type="GO" id="GO:0005576">
    <property type="term" value="C:extracellular region"/>
    <property type="evidence" value="ECO:0007669"/>
    <property type="project" value="UniProtKB-ARBA"/>
</dbReference>
<keyword evidence="5" id="KW-1185">Reference proteome</keyword>
<dbReference type="PANTHER" id="PTHR11575:SF22">
    <property type="entry name" value="ADL392WP"/>
    <property type="match status" value="1"/>
</dbReference>
<evidence type="ECO:0000259" key="3">
    <source>
        <dbReference type="Pfam" id="PF21953"/>
    </source>
</evidence>
<evidence type="ECO:0000259" key="2">
    <source>
        <dbReference type="Pfam" id="PF00149"/>
    </source>
</evidence>
<gene>
    <name evidence="4" type="ORF">GSTUAT00004155001</name>
</gene>
<dbReference type="Gene3D" id="3.60.21.10">
    <property type="match status" value="1"/>
</dbReference>
<dbReference type="InterPro" id="IPR006179">
    <property type="entry name" value="5_nucleotidase/apyrase"/>
</dbReference>
<dbReference type="Pfam" id="PF21953">
    <property type="entry name" value="NadN_nucleosid_C"/>
    <property type="match status" value="1"/>
</dbReference>
<name>A0A292PZ12_9PEZI</name>
<dbReference type="SUPFAM" id="SSF55816">
    <property type="entry name" value="5'-nucleotidase (syn. UDP-sugar hydrolase), C-terminal domain"/>
    <property type="match status" value="1"/>
</dbReference>
<dbReference type="InterPro" id="IPR036907">
    <property type="entry name" value="5'-Nucleotdase_C_sf"/>
</dbReference>
<evidence type="ECO:0000313" key="4">
    <source>
        <dbReference type="EMBL" id="CUS11700.1"/>
    </source>
</evidence>
<dbReference type="GO" id="GO:0016787">
    <property type="term" value="F:hydrolase activity"/>
    <property type="evidence" value="ECO:0007669"/>
    <property type="project" value="InterPro"/>
</dbReference>
<evidence type="ECO:0000313" key="5">
    <source>
        <dbReference type="Proteomes" id="UP001412239"/>
    </source>
</evidence>
<dbReference type="Proteomes" id="UP001412239">
    <property type="component" value="Unassembled WGS sequence"/>
</dbReference>
<accession>A0A292PZ12</accession>
<dbReference type="PIRSF" id="PIRSF017316">
    <property type="entry name" value="Pesterase_C1039"/>
    <property type="match status" value="1"/>
</dbReference>
<dbReference type="Pfam" id="PF00149">
    <property type="entry name" value="Metallophos"/>
    <property type="match status" value="1"/>
</dbReference>
<dbReference type="GO" id="GO:0009166">
    <property type="term" value="P:nucleotide catabolic process"/>
    <property type="evidence" value="ECO:0007669"/>
    <property type="project" value="InterPro"/>
</dbReference>
<dbReference type="InterPro" id="IPR029052">
    <property type="entry name" value="Metallo-depent_PP-like"/>
</dbReference>
<reference evidence="4" key="1">
    <citation type="submission" date="2015-10" db="EMBL/GenBank/DDBJ databases">
        <authorList>
            <person name="Regsiter A."/>
            <person name="william w."/>
        </authorList>
    </citation>
    <scope>NUCLEOTIDE SEQUENCE</scope>
    <source>
        <strain evidence="4">Montdore</strain>
    </source>
</reference>
<organism evidence="4 5">
    <name type="scientific">Tuber aestivum</name>
    <name type="common">summer truffle</name>
    <dbReference type="NCBI Taxonomy" id="59557"/>
    <lineage>
        <taxon>Eukaryota</taxon>
        <taxon>Fungi</taxon>
        <taxon>Dikarya</taxon>
        <taxon>Ascomycota</taxon>
        <taxon>Pezizomycotina</taxon>
        <taxon>Pezizomycetes</taxon>
        <taxon>Pezizales</taxon>
        <taxon>Tuberaceae</taxon>
        <taxon>Tuber</taxon>
    </lineage>
</organism>
<feature type="domain" description="Calcineurin-like phosphoesterase" evidence="2">
    <location>
        <begin position="50"/>
        <end position="271"/>
    </location>
</feature>
<dbReference type="EMBL" id="LN891013">
    <property type="protein sequence ID" value="CUS11700.1"/>
    <property type="molecule type" value="Genomic_DNA"/>
</dbReference>
<dbReference type="FunFam" id="3.60.21.10:FF:000043">
    <property type="entry name" value="Ser/Thr protein phosphatase family"/>
    <property type="match status" value="1"/>
</dbReference>
<dbReference type="InterPro" id="IPR053828">
    <property type="entry name" value="Nucleosidase_C"/>
</dbReference>
<keyword evidence="1" id="KW-0732">Signal</keyword>
<dbReference type="GO" id="GO:0005829">
    <property type="term" value="C:cytosol"/>
    <property type="evidence" value="ECO:0007669"/>
    <property type="project" value="TreeGrafter"/>
</dbReference>
<dbReference type="InterPro" id="IPR014485">
    <property type="entry name" value="Pesterase_C1039"/>
</dbReference>
<evidence type="ECO:0000256" key="1">
    <source>
        <dbReference type="SAM" id="SignalP"/>
    </source>
</evidence>
<feature type="chain" id="PRO_5012200557" evidence="1">
    <location>
        <begin position="20"/>
        <end position="613"/>
    </location>
</feature>
<dbReference type="AlphaFoldDB" id="A0A292PZ12"/>
<dbReference type="InterPro" id="IPR004843">
    <property type="entry name" value="Calcineurin-like_PHP"/>
</dbReference>
<dbReference type="Gene3D" id="3.90.780.10">
    <property type="entry name" value="5'-Nucleotidase, C-terminal domain"/>
    <property type="match status" value="2"/>
</dbReference>
<feature type="domain" description="Putative 5'-nucleotidase C-terminal" evidence="3">
    <location>
        <begin position="371"/>
        <end position="568"/>
    </location>
</feature>
<sequence length="613" mass="70044">MNITKILQLFIPLFPLVIAIQPSAQNPVAGQRFRHLEWGLINFLHTTDNLTWGANSHGWHAGHLQEPQYSADFGDYLSLVSHLRNTAEEKGVDLIVLDTGDRAEGNGLWDATDPMGKYTRNFYRELPLDILTLGNHELYNGTTARNEFLEMVSFYEGRYLASNIDINVTGDWEPFATRIRKFVTEQQGFRITAFGFLFNFTRNDKNTRVKTAADTIKESWFQEGIRDTDVDLFVIIGHVDIYSIEFTQIFEAIREVHPDIPIQFFGGHSHIRNFRILDNKSTALESGKYFETVGWLSIDGIKAREAPDSADNTSMVVSRRYIDANRVGYQHHTGKNATTFDTPQGLLMTERLAKYRAGLDLDRLIGCAPQDFSLSKHIYPGPQNWYSYLEERILPTMVYSKERGQVPRFIFINTGSQRSDVFKGPFTYDTSFLVSPFTSKFVHAKDIDYSIAIHLRDFFEKDVGPYRSDKSENPLENRQQGAEEVDIQSSPLLVDHRQASLARHKHTKVIGYATTDDAGTDGDDTIHVPLKRYPTPQVIQGNASFPEDWESNPPATIDLVFFDFIAWHVAAGLNEITGTEDYSTKDFLPYMEQEDTMTRLLLDYVAKYWGRDC</sequence>
<feature type="signal peptide" evidence="1">
    <location>
        <begin position="1"/>
        <end position="19"/>
    </location>
</feature>
<dbReference type="CDD" id="cd07407">
    <property type="entry name" value="MPP_YHR202W_N"/>
    <property type="match status" value="1"/>
</dbReference>
<dbReference type="PANTHER" id="PTHR11575">
    <property type="entry name" value="5'-NUCLEOTIDASE-RELATED"/>
    <property type="match status" value="1"/>
</dbReference>
<proteinExistence type="predicted"/>